<organism evidence="2 3">
    <name type="scientific">Nematostella vectensis</name>
    <name type="common">Starlet sea anemone</name>
    <dbReference type="NCBI Taxonomy" id="45351"/>
    <lineage>
        <taxon>Eukaryota</taxon>
        <taxon>Metazoa</taxon>
        <taxon>Cnidaria</taxon>
        <taxon>Anthozoa</taxon>
        <taxon>Hexacorallia</taxon>
        <taxon>Actiniaria</taxon>
        <taxon>Edwardsiidae</taxon>
        <taxon>Nematostella</taxon>
    </lineage>
</organism>
<dbReference type="SUPFAM" id="SSF53335">
    <property type="entry name" value="S-adenosyl-L-methionine-dependent methyltransferases"/>
    <property type="match status" value="1"/>
</dbReference>
<name>A7T9Z7_NEMVE</name>
<sequence>MENIQEKLATHHYKDLSIFQKKVANQIFPSLPFATAKFVLDLGCGTGDVTGAMAANFSNDASIIGIDPDKYRVELAKSNHCSNVQFLQGSAESFPHLGEEYYDLVFSNFVLHWIPQRTKAFRDIYDSLKPGGMLVMVYATRETQDPDLNPYCKWLTSVAKPEEWKKFYMTNKVQELTLEVVCKECSGAGFKIISNTPSTITATYATVDVAANYVYGVTHGVVDIREVVKDTSSSLPPLDKNGEVVREVHYGILFAIK</sequence>
<dbReference type="CDD" id="cd02440">
    <property type="entry name" value="AdoMet_MTases"/>
    <property type="match status" value="1"/>
</dbReference>
<accession>A7T9Z7</accession>
<dbReference type="OMA" id="IAIHYID"/>
<dbReference type="KEGG" id="nve:5497445"/>
<keyword evidence="3" id="KW-1185">Reference proteome</keyword>
<evidence type="ECO:0000259" key="1">
    <source>
        <dbReference type="Pfam" id="PF08241"/>
    </source>
</evidence>
<proteinExistence type="predicted"/>
<protein>
    <recommendedName>
        <fullName evidence="1">Methyltransferase type 11 domain-containing protein</fullName>
    </recommendedName>
</protein>
<reference evidence="2 3" key="1">
    <citation type="journal article" date="2007" name="Science">
        <title>Sea anemone genome reveals ancestral eumetazoan gene repertoire and genomic organization.</title>
        <authorList>
            <person name="Putnam N.H."/>
            <person name="Srivastava M."/>
            <person name="Hellsten U."/>
            <person name="Dirks B."/>
            <person name="Chapman J."/>
            <person name="Salamov A."/>
            <person name="Terry A."/>
            <person name="Shapiro H."/>
            <person name="Lindquist E."/>
            <person name="Kapitonov V.V."/>
            <person name="Jurka J."/>
            <person name="Genikhovich G."/>
            <person name="Grigoriev I.V."/>
            <person name="Lucas S.M."/>
            <person name="Steele R.E."/>
            <person name="Finnerty J.R."/>
            <person name="Technau U."/>
            <person name="Martindale M.Q."/>
            <person name="Rokhsar D.S."/>
        </authorList>
    </citation>
    <scope>NUCLEOTIDE SEQUENCE [LARGE SCALE GENOMIC DNA]</scope>
    <source>
        <strain evidence="3">CH2 X CH6</strain>
    </source>
</reference>
<dbReference type="InParanoid" id="A7T9Z7"/>
<feature type="domain" description="Methyltransferase type 11" evidence="1">
    <location>
        <begin position="40"/>
        <end position="136"/>
    </location>
</feature>
<dbReference type="HOGENOM" id="CLU_037990_2_7_1"/>
<dbReference type="eggNOG" id="ENOG502SGZ9">
    <property type="taxonomic scope" value="Eukaryota"/>
</dbReference>
<evidence type="ECO:0000313" key="2">
    <source>
        <dbReference type="EMBL" id="EDO27174.1"/>
    </source>
</evidence>
<dbReference type="PhylomeDB" id="A7T9Z7"/>
<dbReference type="Gene3D" id="3.40.50.150">
    <property type="entry name" value="Vaccinia Virus protein VP39"/>
    <property type="match status" value="1"/>
</dbReference>
<dbReference type="PANTHER" id="PTHR43861">
    <property type="entry name" value="TRANS-ACONITATE 2-METHYLTRANSFERASE-RELATED"/>
    <property type="match status" value="1"/>
</dbReference>
<dbReference type="STRING" id="45351.A7T9Z7"/>
<dbReference type="InterPro" id="IPR029063">
    <property type="entry name" value="SAM-dependent_MTases_sf"/>
</dbReference>
<dbReference type="PANTHER" id="PTHR43861:SF1">
    <property type="entry name" value="TRANS-ACONITATE 2-METHYLTRANSFERASE"/>
    <property type="match status" value="1"/>
</dbReference>
<gene>
    <name evidence="2" type="ORF">NEMVEDRAFT_v1g248861</name>
</gene>
<dbReference type="Pfam" id="PF08241">
    <property type="entry name" value="Methyltransf_11"/>
    <property type="match status" value="1"/>
</dbReference>
<dbReference type="GO" id="GO:0008168">
    <property type="term" value="F:methyltransferase activity"/>
    <property type="evidence" value="ECO:0000318"/>
    <property type="project" value="GO_Central"/>
</dbReference>
<evidence type="ECO:0000313" key="3">
    <source>
        <dbReference type="Proteomes" id="UP000001593"/>
    </source>
</evidence>
<dbReference type="GO" id="GO:0008757">
    <property type="term" value="F:S-adenosylmethionine-dependent methyltransferase activity"/>
    <property type="evidence" value="ECO:0007669"/>
    <property type="project" value="InterPro"/>
</dbReference>
<dbReference type="EMBL" id="DS473717">
    <property type="protein sequence ID" value="EDO27174.1"/>
    <property type="molecule type" value="Genomic_DNA"/>
</dbReference>
<dbReference type="Proteomes" id="UP000001593">
    <property type="component" value="Unassembled WGS sequence"/>
</dbReference>
<dbReference type="AlphaFoldDB" id="A7T9Z7"/>
<dbReference type="InterPro" id="IPR013216">
    <property type="entry name" value="Methyltransf_11"/>
</dbReference>